<protein>
    <submittedName>
        <fullName evidence="1">Uncharacterized protein</fullName>
    </submittedName>
</protein>
<dbReference type="Proteomes" id="UP000280726">
    <property type="component" value="Unassembled WGS sequence"/>
</dbReference>
<comment type="caution">
    <text evidence="1">The sequence shown here is derived from an EMBL/GenBank/DDBJ whole genome shotgun (WGS) entry which is preliminary data.</text>
</comment>
<evidence type="ECO:0000313" key="1">
    <source>
        <dbReference type="EMBL" id="RPF26360.1"/>
    </source>
</evidence>
<gene>
    <name evidence="1" type="ORF">EDD32_0799</name>
</gene>
<name>A0A3N4Z5G0_9MICO</name>
<reference evidence="1 2" key="1">
    <citation type="submission" date="2018-11" db="EMBL/GenBank/DDBJ databases">
        <title>Sequencing the genomes of 1000 actinobacteria strains.</title>
        <authorList>
            <person name="Klenk H.-P."/>
        </authorList>
    </citation>
    <scope>NUCLEOTIDE SEQUENCE [LARGE SCALE GENOMIC DNA]</scope>
    <source>
        <strain evidence="1 2">DSM 14418</strain>
    </source>
</reference>
<proteinExistence type="predicted"/>
<dbReference type="AlphaFoldDB" id="A0A3N4Z5G0"/>
<organism evidence="1 2">
    <name type="scientific">Georgenia muralis</name>
    <dbReference type="NCBI Taxonomy" id="154117"/>
    <lineage>
        <taxon>Bacteria</taxon>
        <taxon>Bacillati</taxon>
        <taxon>Actinomycetota</taxon>
        <taxon>Actinomycetes</taxon>
        <taxon>Micrococcales</taxon>
        <taxon>Bogoriellaceae</taxon>
        <taxon>Georgenia</taxon>
    </lineage>
</organism>
<accession>A0A3N4Z5G0</accession>
<evidence type="ECO:0000313" key="2">
    <source>
        <dbReference type="Proteomes" id="UP000280726"/>
    </source>
</evidence>
<dbReference type="EMBL" id="RKRA01000001">
    <property type="protein sequence ID" value="RPF26360.1"/>
    <property type="molecule type" value="Genomic_DNA"/>
</dbReference>
<sequence>MIRRSRAQSYEVVTPLPLFVSEVFVRLRRDVQFEKDFVITVHGWDANGERLVPTGAPWPISKRLGLPYVYMPAATNGQTVRLGMRGLYTVPASRLVLTVQGWRSATVSAADKTFGTVALRFDTVREDAPTGRGGSMMLTADMLGSAK</sequence>
<keyword evidence="2" id="KW-1185">Reference proteome</keyword>